<protein>
    <submittedName>
        <fullName evidence="2">Uncharacterized protein</fullName>
    </submittedName>
</protein>
<organism evidence="2 3">
    <name type="scientific">Calocera cornea HHB12733</name>
    <dbReference type="NCBI Taxonomy" id="1353952"/>
    <lineage>
        <taxon>Eukaryota</taxon>
        <taxon>Fungi</taxon>
        <taxon>Dikarya</taxon>
        <taxon>Basidiomycota</taxon>
        <taxon>Agaricomycotina</taxon>
        <taxon>Dacrymycetes</taxon>
        <taxon>Dacrymycetales</taxon>
        <taxon>Dacrymycetaceae</taxon>
        <taxon>Calocera</taxon>
    </lineage>
</organism>
<accession>A0A165G7Q8</accession>
<evidence type="ECO:0000313" key="3">
    <source>
        <dbReference type="Proteomes" id="UP000076842"/>
    </source>
</evidence>
<proteinExistence type="predicted"/>
<dbReference type="InParanoid" id="A0A165G7Q8"/>
<feature type="compositionally biased region" description="Polar residues" evidence="1">
    <location>
        <begin position="114"/>
        <end position="126"/>
    </location>
</feature>
<dbReference type="AlphaFoldDB" id="A0A165G7Q8"/>
<keyword evidence="3" id="KW-1185">Reference proteome</keyword>
<gene>
    <name evidence="2" type="ORF">CALCODRAFT_483026</name>
</gene>
<feature type="compositionally biased region" description="Basic and acidic residues" evidence="1">
    <location>
        <begin position="132"/>
        <end position="145"/>
    </location>
</feature>
<name>A0A165G7Q8_9BASI</name>
<reference evidence="2 3" key="1">
    <citation type="journal article" date="2016" name="Mol. Biol. Evol.">
        <title>Comparative Genomics of Early-Diverging Mushroom-Forming Fungi Provides Insights into the Origins of Lignocellulose Decay Capabilities.</title>
        <authorList>
            <person name="Nagy L.G."/>
            <person name="Riley R."/>
            <person name="Tritt A."/>
            <person name="Adam C."/>
            <person name="Daum C."/>
            <person name="Floudas D."/>
            <person name="Sun H."/>
            <person name="Yadav J.S."/>
            <person name="Pangilinan J."/>
            <person name="Larsson K.H."/>
            <person name="Matsuura K."/>
            <person name="Barry K."/>
            <person name="Labutti K."/>
            <person name="Kuo R."/>
            <person name="Ohm R.A."/>
            <person name="Bhattacharya S.S."/>
            <person name="Shirouzu T."/>
            <person name="Yoshinaga Y."/>
            <person name="Martin F.M."/>
            <person name="Grigoriev I.V."/>
            <person name="Hibbett D.S."/>
        </authorList>
    </citation>
    <scope>NUCLEOTIDE SEQUENCE [LARGE SCALE GENOMIC DNA]</scope>
    <source>
        <strain evidence="2 3">HHB12733</strain>
    </source>
</reference>
<feature type="region of interest" description="Disordered" evidence="1">
    <location>
        <begin position="114"/>
        <end position="145"/>
    </location>
</feature>
<feature type="compositionally biased region" description="Basic and acidic residues" evidence="1">
    <location>
        <begin position="510"/>
        <end position="523"/>
    </location>
</feature>
<sequence>MSAHTLRPLNASEACRDVINLVNARIAKENMNLPDAEMRQVVPLVTNARCGIGRCNRNLVVVPSFNRAGRRSENFGRLYTRCGLHKDSQPCTWHCEPLHPDDIAALEGKWAHRQTQWGKSPASTPQHPKKARTTEKGKGKEGEKTARTWLPCPRKGCTGRAAAMCGKGWCKKCCLSTEVCLAQNAKVGCHLHGLRAQLEVKASDASDSEVLPELEQVLEEAGMTRPAGGGREMREMGMREMKREADDLWTGRAEGSGGGERQVLATQPSISKPSQSFHGPQRWELYQEMDEEWAASFESLQKAREEAREREALMQRMFTLVLVTKNGKHIFPSMKATASSSGLSTQVDEWDSRVEDDLKAELGDSFTGLRGIRLFNPDEDCWSTYLPDTIRKVKKDERVLGRMPGVPDNNTDLAEEVKKITASNVVNERRGAKRRRAVSPPSAPCSPVSSPFPGQGEEAESDDELPLPRADPTPPRQRPVVVIDLTGTTPSRRPAEVPTQRGRQSTLLEQLDKGSPRTEDPWKDWPGTRTYQEIKSETEEIEKKRRGQNMSWRDAFRAVYGFEGVYVTWRQNVLLLQTEDTRELRRRFDRTSGGLWMTFRREGNNIVAHARAAREQEGGESAGT</sequence>
<evidence type="ECO:0000313" key="2">
    <source>
        <dbReference type="EMBL" id="KZT57702.1"/>
    </source>
</evidence>
<dbReference type="Proteomes" id="UP000076842">
    <property type="component" value="Unassembled WGS sequence"/>
</dbReference>
<feature type="region of interest" description="Disordered" evidence="1">
    <location>
        <begin position="425"/>
        <end position="527"/>
    </location>
</feature>
<evidence type="ECO:0000256" key="1">
    <source>
        <dbReference type="SAM" id="MobiDB-lite"/>
    </source>
</evidence>
<dbReference type="EMBL" id="KV423960">
    <property type="protein sequence ID" value="KZT57702.1"/>
    <property type="molecule type" value="Genomic_DNA"/>
</dbReference>